<feature type="transmembrane region" description="Helical" evidence="8">
    <location>
        <begin position="369"/>
        <end position="390"/>
    </location>
</feature>
<dbReference type="GO" id="GO:0016020">
    <property type="term" value="C:membrane"/>
    <property type="evidence" value="ECO:0007669"/>
    <property type="project" value="UniProtKB-SubCell"/>
</dbReference>
<dbReference type="PANTHER" id="PTHR11654">
    <property type="entry name" value="OLIGOPEPTIDE TRANSPORTER-RELATED"/>
    <property type="match status" value="1"/>
</dbReference>
<feature type="region of interest" description="Disordered" evidence="7">
    <location>
        <begin position="603"/>
        <end position="627"/>
    </location>
</feature>
<dbReference type="GO" id="GO:0022857">
    <property type="term" value="F:transmembrane transporter activity"/>
    <property type="evidence" value="ECO:0007669"/>
    <property type="project" value="InterPro"/>
</dbReference>
<feature type="transmembrane region" description="Helical" evidence="8">
    <location>
        <begin position="446"/>
        <end position="465"/>
    </location>
</feature>
<dbReference type="OrthoDB" id="8904098at2759"/>
<evidence type="ECO:0000256" key="4">
    <source>
        <dbReference type="ARBA" id="ARBA00022989"/>
    </source>
</evidence>
<feature type="transmembrane region" description="Helical" evidence="8">
    <location>
        <begin position="410"/>
        <end position="434"/>
    </location>
</feature>
<comment type="subcellular location">
    <subcellularLocation>
        <location evidence="1">Membrane</location>
        <topology evidence="1">Multi-pass membrane protein</topology>
    </subcellularLocation>
</comment>
<keyword evidence="3 8" id="KW-0812">Transmembrane</keyword>
<evidence type="ECO:0000256" key="5">
    <source>
        <dbReference type="ARBA" id="ARBA00023136"/>
    </source>
</evidence>
<feature type="transmembrane region" description="Helical" evidence="8">
    <location>
        <begin position="525"/>
        <end position="549"/>
    </location>
</feature>
<feature type="region of interest" description="Disordered" evidence="7">
    <location>
        <begin position="1"/>
        <end position="41"/>
    </location>
</feature>
<gene>
    <name evidence="9" type="ORF">CCAM_LOCUS44569</name>
</gene>
<evidence type="ECO:0000256" key="7">
    <source>
        <dbReference type="SAM" id="MobiDB-lite"/>
    </source>
</evidence>
<dbReference type="InterPro" id="IPR036259">
    <property type="entry name" value="MFS_trans_sf"/>
</dbReference>
<protein>
    <recommendedName>
        <fullName evidence="11">Major facilitator superfamily (MFS) profile domain-containing protein</fullName>
    </recommendedName>
</protein>
<reference evidence="9 10" key="1">
    <citation type="submission" date="2018-04" db="EMBL/GenBank/DDBJ databases">
        <authorList>
            <person name="Vogel A."/>
        </authorList>
    </citation>
    <scope>NUCLEOTIDE SEQUENCE [LARGE SCALE GENOMIC DNA]</scope>
</reference>
<evidence type="ECO:0000313" key="9">
    <source>
        <dbReference type="EMBL" id="VFR02794.1"/>
    </source>
</evidence>
<dbReference type="Proteomes" id="UP000595140">
    <property type="component" value="Unassembled WGS sequence"/>
</dbReference>
<name>A0A484NNT1_9ASTE</name>
<feature type="transmembrane region" description="Helical" evidence="8">
    <location>
        <begin position="110"/>
        <end position="127"/>
    </location>
</feature>
<evidence type="ECO:0000256" key="2">
    <source>
        <dbReference type="ARBA" id="ARBA00005982"/>
    </source>
</evidence>
<feature type="compositionally biased region" description="Basic and acidic residues" evidence="7">
    <location>
        <begin position="611"/>
        <end position="627"/>
    </location>
</feature>
<dbReference type="Gene3D" id="1.20.1250.20">
    <property type="entry name" value="MFS general substrate transporter like domains"/>
    <property type="match status" value="1"/>
</dbReference>
<feature type="transmembrane region" description="Helical" evidence="8">
    <location>
        <begin position="217"/>
        <end position="241"/>
    </location>
</feature>
<evidence type="ECO:0000256" key="1">
    <source>
        <dbReference type="ARBA" id="ARBA00004141"/>
    </source>
</evidence>
<feature type="transmembrane region" description="Helical" evidence="8">
    <location>
        <begin position="569"/>
        <end position="589"/>
    </location>
</feature>
<keyword evidence="10" id="KW-1185">Reference proteome</keyword>
<keyword evidence="4 8" id="KW-1133">Transmembrane helix</keyword>
<feature type="transmembrane region" description="Helical" evidence="8">
    <location>
        <begin position="174"/>
        <end position="192"/>
    </location>
</feature>
<dbReference type="EMBL" id="OOIL02006840">
    <property type="protein sequence ID" value="VFR02794.1"/>
    <property type="molecule type" value="Genomic_DNA"/>
</dbReference>
<organism evidence="9 10">
    <name type="scientific">Cuscuta campestris</name>
    <dbReference type="NCBI Taxonomy" id="132261"/>
    <lineage>
        <taxon>Eukaryota</taxon>
        <taxon>Viridiplantae</taxon>
        <taxon>Streptophyta</taxon>
        <taxon>Embryophyta</taxon>
        <taxon>Tracheophyta</taxon>
        <taxon>Spermatophyta</taxon>
        <taxon>Magnoliopsida</taxon>
        <taxon>eudicotyledons</taxon>
        <taxon>Gunneridae</taxon>
        <taxon>Pentapetalae</taxon>
        <taxon>asterids</taxon>
        <taxon>lamiids</taxon>
        <taxon>Solanales</taxon>
        <taxon>Convolvulaceae</taxon>
        <taxon>Cuscuteae</taxon>
        <taxon>Cuscuta</taxon>
        <taxon>Cuscuta subgen. Grammica</taxon>
        <taxon>Cuscuta sect. Cleistogrammica</taxon>
    </lineage>
</organism>
<dbReference type="Pfam" id="PF00854">
    <property type="entry name" value="PTR2"/>
    <property type="match status" value="1"/>
</dbReference>
<keyword evidence="5 8" id="KW-0472">Membrane</keyword>
<feature type="transmembrane region" description="Helical" evidence="8">
    <location>
        <begin position="62"/>
        <end position="90"/>
    </location>
</feature>
<dbReference type="AlphaFoldDB" id="A0A484NNT1"/>
<evidence type="ECO:0008006" key="11">
    <source>
        <dbReference type="Google" id="ProtNLM"/>
    </source>
</evidence>
<proteinExistence type="inferred from homology"/>
<feature type="transmembrane region" description="Helical" evidence="8">
    <location>
        <begin position="247"/>
        <end position="267"/>
    </location>
</feature>
<evidence type="ECO:0000256" key="3">
    <source>
        <dbReference type="ARBA" id="ARBA00022692"/>
    </source>
</evidence>
<evidence type="ECO:0000256" key="6">
    <source>
        <dbReference type="ARBA" id="ARBA00044504"/>
    </source>
</evidence>
<evidence type="ECO:0000313" key="10">
    <source>
        <dbReference type="Proteomes" id="UP000595140"/>
    </source>
</evidence>
<sequence>MAAPHSSPAPSPPLHQKPEDHQATQQSGHHHISGLNASNGGKPPTKITWFLKRFKKKKTGGWTSATFLLVNQGLATLAFFGVAVNLVLFLTRVLGQSNASAANNVSKWTGTVYLCSLLGAFFSDSYWGRYLTCAIFQLIFITGLLLLSLVSWAVLIKPEGCGDGVAACKPPTTYGSATFYLAIYLVALGYGGHQPTVATLGSDQFDESDPKEASSKAAFFGCFYFALNLGSLFSNTILVYFEDNGCWNLGFWASAASAVLALLLFWLGSPGYTCVKPFGNPIYRIAQVFTAAFHKLHVRLPERREELYEVDSSHPSVIAGTRKILHTDNLRCLDKAAIVTRDERYGKPNPWRLCTVTQVEEAKCVIRMLPIWACTIMYSVIFTQMSSLFVEQGEAMDPRLRGFRLPAASMSAFDICSVLLCTLLHRFLVVPFASSLSNNPRGITELQRMGVGLAIGMLAMVAAGVTEIQRLRRVSPGEHASRLSIFWQVPQYVLVGASEVFMYVGQLEFFNGQAPDGIKSFGSSLCMASMSVGNYFSSMLVNVVMAVTVRGGAVPGWIPEDLNTGHMDRFYFLIAALAAADLVVFVMCAKWYKCIKLEETISVEEEEEEDSTSRLKEGQLDDELDRV</sequence>
<comment type="similarity">
    <text evidence="6">Belongs to the major facilitator superfamily. Phosphate:H(+) symporter (TC 2.A.1.9) family.</text>
</comment>
<feature type="transmembrane region" description="Helical" evidence="8">
    <location>
        <begin position="134"/>
        <end position="154"/>
    </location>
</feature>
<dbReference type="InterPro" id="IPR000109">
    <property type="entry name" value="POT_fam"/>
</dbReference>
<evidence type="ECO:0000256" key="8">
    <source>
        <dbReference type="SAM" id="Phobius"/>
    </source>
</evidence>
<accession>A0A484NNT1</accession>
<dbReference type="SUPFAM" id="SSF103473">
    <property type="entry name" value="MFS general substrate transporter"/>
    <property type="match status" value="1"/>
</dbReference>
<comment type="similarity">
    <text evidence="2">Belongs to the major facilitator superfamily. Proton-dependent oligopeptide transporter (POT/PTR) (TC 2.A.17) family.</text>
</comment>